<gene>
    <name evidence="4" type="ORF">FZ040_02065</name>
</gene>
<dbReference type="PANTHER" id="PTHR13778:SF47">
    <property type="entry name" value="LIPOPOLYSACCHARIDE 1,3-GALACTOSYLTRANSFERASE"/>
    <property type="match status" value="1"/>
</dbReference>
<evidence type="ECO:0000256" key="2">
    <source>
        <dbReference type="ARBA" id="ARBA00022679"/>
    </source>
</evidence>
<dbReference type="PANTHER" id="PTHR13778">
    <property type="entry name" value="GLYCOSYLTRANSFERASE 8 DOMAIN-CONTAINING PROTEIN"/>
    <property type="match status" value="1"/>
</dbReference>
<dbReference type="CDD" id="cd04194">
    <property type="entry name" value="GT8_A4GalT_like"/>
    <property type="match status" value="1"/>
</dbReference>
<keyword evidence="2 4" id="KW-0808">Transferase</keyword>
<reference evidence="4 5" key="1">
    <citation type="submission" date="2019-08" db="EMBL/GenBank/DDBJ databases">
        <title>Selenomonas sp. mPRGC5 and Selenomonas sp. mPRGC8 isolated from ruminal fluid of dairy goat (Capra hircus).</title>
        <authorList>
            <person name="Poothong S."/>
            <person name="Nuengjamnong C."/>
            <person name="Tanasupawat S."/>
        </authorList>
    </citation>
    <scope>NUCLEOTIDE SEQUENCE [LARGE SCALE GENOMIC DNA]</scope>
    <source>
        <strain evidence="5">mPRGC5</strain>
    </source>
</reference>
<evidence type="ECO:0000313" key="5">
    <source>
        <dbReference type="Proteomes" id="UP000323646"/>
    </source>
</evidence>
<evidence type="ECO:0000256" key="3">
    <source>
        <dbReference type="ARBA" id="ARBA00022723"/>
    </source>
</evidence>
<dbReference type="InterPro" id="IPR029044">
    <property type="entry name" value="Nucleotide-diphossugar_trans"/>
</dbReference>
<sequence length="332" mass="39433">MNNKDVIHVVLASDNNYFPYIYVAIKTLIQSNENNVIDLYYIEDNVTDENLSYLKELQKNNIKITVIPFKLPSPYDKILPKFMDDSLPNVIETTNTTYAKFWFCEMFPNLNKILYLDPDVLVLDDLYELYSTCIDDYLIAGVVENLPAYHRIASKMNWKDSYVNGGMLLMNLKKWRDEKINEKIMKRLLDTKKILNYDQGIINEVCNGSIYVLPPKFNVLAELFAIRSVEKIKKRYDFYKYYTQHQVDEAVYNPVIVHFTKFLYGKPMNLPCKHPYAGVFRWMIRLSPIKVDFSNTSLPRKVRIRRAFFKYLPFSIYNFLEKVLDIRRKYKI</sequence>
<dbReference type="GO" id="GO:0016757">
    <property type="term" value="F:glycosyltransferase activity"/>
    <property type="evidence" value="ECO:0007669"/>
    <property type="project" value="UniProtKB-KW"/>
</dbReference>
<name>A0A5D6WAA7_9FIRM</name>
<dbReference type="Pfam" id="PF01501">
    <property type="entry name" value="Glyco_transf_8"/>
    <property type="match status" value="1"/>
</dbReference>
<dbReference type="InterPro" id="IPR050748">
    <property type="entry name" value="Glycosyltrans_8_dom-fam"/>
</dbReference>
<keyword evidence="5" id="KW-1185">Reference proteome</keyword>
<keyword evidence="1" id="KW-0328">Glycosyltransferase</keyword>
<dbReference type="Proteomes" id="UP000323646">
    <property type="component" value="Unassembled WGS sequence"/>
</dbReference>
<proteinExistence type="predicted"/>
<evidence type="ECO:0000313" key="4">
    <source>
        <dbReference type="EMBL" id="TYZ24846.1"/>
    </source>
</evidence>
<keyword evidence="3" id="KW-0479">Metal-binding</keyword>
<dbReference type="GO" id="GO:0046872">
    <property type="term" value="F:metal ion binding"/>
    <property type="evidence" value="ECO:0007669"/>
    <property type="project" value="UniProtKB-KW"/>
</dbReference>
<dbReference type="OrthoDB" id="9798746at2"/>
<dbReference type="Gene3D" id="3.90.550.10">
    <property type="entry name" value="Spore Coat Polysaccharide Biosynthesis Protein SpsA, Chain A"/>
    <property type="match status" value="1"/>
</dbReference>
<dbReference type="RefSeq" id="WP_149170469.1">
    <property type="nucleotide sequence ID" value="NZ_VTOY01000001.1"/>
</dbReference>
<protein>
    <submittedName>
        <fullName evidence="4">Glycosyltransferase family 8 protein</fullName>
    </submittedName>
</protein>
<accession>A0A5D6WAA7</accession>
<organism evidence="4 5">
    <name type="scientific">Selenomonas ruminis</name>
    <dbReference type="NCBI Taxonomy" id="2593411"/>
    <lineage>
        <taxon>Bacteria</taxon>
        <taxon>Bacillati</taxon>
        <taxon>Bacillota</taxon>
        <taxon>Negativicutes</taxon>
        <taxon>Selenomonadales</taxon>
        <taxon>Selenomonadaceae</taxon>
        <taxon>Selenomonas</taxon>
    </lineage>
</organism>
<dbReference type="EMBL" id="VTOY01000001">
    <property type="protein sequence ID" value="TYZ24846.1"/>
    <property type="molecule type" value="Genomic_DNA"/>
</dbReference>
<dbReference type="AlphaFoldDB" id="A0A5D6WAA7"/>
<dbReference type="SUPFAM" id="SSF53448">
    <property type="entry name" value="Nucleotide-diphospho-sugar transferases"/>
    <property type="match status" value="1"/>
</dbReference>
<dbReference type="InterPro" id="IPR002495">
    <property type="entry name" value="Glyco_trans_8"/>
</dbReference>
<comment type="caution">
    <text evidence="4">The sequence shown here is derived from an EMBL/GenBank/DDBJ whole genome shotgun (WGS) entry which is preliminary data.</text>
</comment>
<evidence type="ECO:0000256" key="1">
    <source>
        <dbReference type="ARBA" id="ARBA00022676"/>
    </source>
</evidence>